<dbReference type="EMBL" id="BMOD01000022">
    <property type="protein sequence ID" value="GGJ51212.1"/>
    <property type="molecule type" value="Genomic_DNA"/>
</dbReference>
<keyword evidence="2" id="KW-1185">Reference proteome</keyword>
<comment type="caution">
    <text evidence="1">The sequence shown here is derived from an EMBL/GenBank/DDBJ whole genome shotgun (WGS) entry which is preliminary data.</text>
</comment>
<proteinExistence type="predicted"/>
<dbReference type="Proteomes" id="UP000632222">
    <property type="component" value="Unassembled WGS sequence"/>
</dbReference>
<protein>
    <recommendedName>
        <fullName evidence="3">GLPGLI family protein</fullName>
    </recommendedName>
</protein>
<evidence type="ECO:0000313" key="1">
    <source>
        <dbReference type="EMBL" id="GGJ51212.1"/>
    </source>
</evidence>
<sequence length="204" mass="23605">MGLMVTAKLNYPLTATFRIVTLSPELQVKNASGDLVLQIKQKLLTLREDTTAYQDVNKTIPVYRMKADRISGFWAVHNFWSYKGEQFLGSIRANGLRSIWRISYSVTDHNQKEVFRIREENPWIKLLDALLCEIDGIGWIFGMFINPVYLVEDTSGRVLFRIKKKRSFFERSFTMEADQKVSEEHQELALLALAQSVLLERARG</sequence>
<evidence type="ECO:0008006" key="3">
    <source>
        <dbReference type="Google" id="ProtNLM"/>
    </source>
</evidence>
<name>A0ABQ2DA47_9DEIO</name>
<organism evidence="1 2">
    <name type="scientific">Deinococcus roseus</name>
    <dbReference type="NCBI Taxonomy" id="392414"/>
    <lineage>
        <taxon>Bacteria</taxon>
        <taxon>Thermotogati</taxon>
        <taxon>Deinococcota</taxon>
        <taxon>Deinococci</taxon>
        <taxon>Deinococcales</taxon>
        <taxon>Deinococcaceae</taxon>
        <taxon>Deinococcus</taxon>
    </lineage>
</organism>
<accession>A0ABQ2DA47</accession>
<reference evidence="2" key="1">
    <citation type="journal article" date="2019" name="Int. J. Syst. Evol. Microbiol.">
        <title>The Global Catalogue of Microorganisms (GCM) 10K type strain sequencing project: providing services to taxonomists for standard genome sequencing and annotation.</title>
        <authorList>
            <consortium name="The Broad Institute Genomics Platform"/>
            <consortium name="The Broad Institute Genome Sequencing Center for Infectious Disease"/>
            <person name="Wu L."/>
            <person name="Ma J."/>
        </authorList>
    </citation>
    <scope>NUCLEOTIDE SEQUENCE [LARGE SCALE GENOMIC DNA]</scope>
    <source>
        <strain evidence="2">JCM 14370</strain>
    </source>
</reference>
<evidence type="ECO:0000313" key="2">
    <source>
        <dbReference type="Proteomes" id="UP000632222"/>
    </source>
</evidence>
<gene>
    <name evidence="1" type="ORF">GCM10008938_41550</name>
</gene>